<proteinExistence type="predicted"/>
<dbReference type="PROSITE" id="PS51257">
    <property type="entry name" value="PROKAR_LIPOPROTEIN"/>
    <property type="match status" value="1"/>
</dbReference>
<dbReference type="RefSeq" id="WP_002631875.1">
    <property type="nucleotide sequence ID" value="NZ_ANAH02000006.1"/>
</dbReference>
<dbReference type="EMBL" id="ANAH02000006">
    <property type="protein sequence ID" value="EPX63163.1"/>
    <property type="molecule type" value="Genomic_DNA"/>
</dbReference>
<name>S9R2N9_CYSF2</name>
<dbReference type="Proteomes" id="UP000011682">
    <property type="component" value="Unassembled WGS sequence"/>
</dbReference>
<keyword evidence="2" id="KW-1185">Reference proteome</keyword>
<dbReference type="AlphaFoldDB" id="S9R2N9"/>
<organism evidence="1 2">
    <name type="scientific">Cystobacter fuscus (strain ATCC 25194 / DSM 2262 / NBRC 100088 / M29)</name>
    <dbReference type="NCBI Taxonomy" id="1242864"/>
    <lineage>
        <taxon>Bacteria</taxon>
        <taxon>Pseudomonadati</taxon>
        <taxon>Myxococcota</taxon>
        <taxon>Myxococcia</taxon>
        <taxon>Myxococcales</taxon>
        <taxon>Cystobacterineae</taxon>
        <taxon>Archangiaceae</taxon>
        <taxon>Cystobacter</taxon>
    </lineage>
</organism>
<gene>
    <name evidence="1" type="ORF">D187_006573</name>
</gene>
<evidence type="ECO:0000313" key="1">
    <source>
        <dbReference type="EMBL" id="EPX63163.1"/>
    </source>
</evidence>
<reference evidence="1" key="1">
    <citation type="submission" date="2013-05" db="EMBL/GenBank/DDBJ databases">
        <title>Genome assembly of Cystobacter fuscus DSM 2262.</title>
        <authorList>
            <person name="Sharma G."/>
            <person name="Khatri I."/>
            <person name="Kaur C."/>
            <person name="Mayilraj S."/>
            <person name="Subramanian S."/>
        </authorList>
    </citation>
    <scope>NUCLEOTIDE SEQUENCE [LARGE SCALE GENOMIC DNA]</scope>
    <source>
        <strain evidence="1">DSM 2262</strain>
    </source>
</reference>
<evidence type="ECO:0000313" key="2">
    <source>
        <dbReference type="Proteomes" id="UP000011682"/>
    </source>
</evidence>
<dbReference type="OrthoDB" id="5496070at2"/>
<sequence length="358" mass="38667">MNARILLAFLCLTMAGSGCIIVDRDDDGPCCYTPSDPPPRPTPTYPGDVMFLWTFGNIGEGRCADVPEVKSIRISIPGETLHNGGVYACNTGGSDGIVLHDFLPRTYSYTLEARGYDNKVLYRASGDFTVNGDIRVNVNLTPQGGGSSFAYVSWSFEGNTNNSNPTCAQAGVTHVDVRIDNGEWTRLQCEEGSGGKQISSPFLAPGTHSIEFVGMKVTSTGATPYYYRSGTLTTQAGSPISVSYTLWAVGGMSLRWELLDGSIQKTCEQAGVTGVRINMRDRVTGKLVYGEEGDAKACTGAPILYKYLRPGQYDVIIKGMSGSQVSYSNLNNPPTLTVTAFVQKTEADSYTVNLQRHY</sequence>
<protein>
    <submittedName>
        <fullName evidence="1">Uncharacterized protein</fullName>
    </submittedName>
</protein>
<comment type="caution">
    <text evidence="1">The sequence shown here is derived from an EMBL/GenBank/DDBJ whole genome shotgun (WGS) entry which is preliminary data.</text>
</comment>
<dbReference type="eggNOG" id="ENOG50319K0">
    <property type="taxonomic scope" value="Bacteria"/>
</dbReference>
<accession>S9R2N9</accession>